<evidence type="ECO:0000259" key="5">
    <source>
        <dbReference type="PROSITE" id="PS51464"/>
    </source>
</evidence>
<dbReference type="GO" id="GO:1901135">
    <property type="term" value="P:carbohydrate derivative metabolic process"/>
    <property type="evidence" value="ECO:0007669"/>
    <property type="project" value="InterPro"/>
</dbReference>
<dbReference type="GO" id="GO:0097367">
    <property type="term" value="F:carbohydrate derivative binding"/>
    <property type="evidence" value="ECO:0007669"/>
    <property type="project" value="InterPro"/>
</dbReference>
<dbReference type="PANTHER" id="PTHR30514:SF1">
    <property type="entry name" value="HTH-TYPE TRANSCRIPTIONAL REGULATOR HEXR-RELATED"/>
    <property type="match status" value="1"/>
</dbReference>
<dbReference type="InterPro" id="IPR036388">
    <property type="entry name" value="WH-like_DNA-bd_sf"/>
</dbReference>
<dbReference type="GO" id="GO:0003700">
    <property type="term" value="F:DNA-binding transcription factor activity"/>
    <property type="evidence" value="ECO:0007669"/>
    <property type="project" value="InterPro"/>
</dbReference>
<dbReference type="InterPro" id="IPR009057">
    <property type="entry name" value="Homeodomain-like_sf"/>
</dbReference>
<evidence type="ECO:0000313" key="7">
    <source>
        <dbReference type="Proteomes" id="UP000480303"/>
    </source>
</evidence>
<accession>A0A6A0BDX4</accession>
<feature type="domain" description="HTH rpiR-type" evidence="4">
    <location>
        <begin position="1"/>
        <end position="73"/>
    </location>
</feature>
<proteinExistence type="predicted"/>
<keyword evidence="3" id="KW-0804">Transcription</keyword>
<dbReference type="PROSITE" id="PS51071">
    <property type="entry name" value="HTH_RPIR"/>
    <property type="match status" value="1"/>
</dbReference>
<dbReference type="Pfam" id="PF01418">
    <property type="entry name" value="HTH_6"/>
    <property type="match status" value="1"/>
</dbReference>
<evidence type="ECO:0000256" key="1">
    <source>
        <dbReference type="ARBA" id="ARBA00023015"/>
    </source>
</evidence>
<dbReference type="InterPro" id="IPR047640">
    <property type="entry name" value="RpiR-like"/>
</dbReference>
<dbReference type="InterPro" id="IPR046348">
    <property type="entry name" value="SIS_dom_sf"/>
</dbReference>
<dbReference type="Gene3D" id="3.40.50.10490">
    <property type="entry name" value="Glucose-6-phosphate isomerase like protein, domain 1"/>
    <property type="match status" value="1"/>
</dbReference>
<evidence type="ECO:0000256" key="3">
    <source>
        <dbReference type="ARBA" id="ARBA00023163"/>
    </source>
</evidence>
<dbReference type="GO" id="GO:0003677">
    <property type="term" value="F:DNA binding"/>
    <property type="evidence" value="ECO:0007669"/>
    <property type="project" value="UniProtKB-KW"/>
</dbReference>
<keyword evidence="2" id="KW-0238">DNA-binding</keyword>
<evidence type="ECO:0000256" key="2">
    <source>
        <dbReference type="ARBA" id="ARBA00023125"/>
    </source>
</evidence>
<keyword evidence="7" id="KW-1185">Reference proteome</keyword>
<organism evidence="6 7">
    <name type="scientific">Pseudolactococcus hodotermopsidis</name>
    <dbReference type="NCBI Taxonomy" id="2709157"/>
    <lineage>
        <taxon>Bacteria</taxon>
        <taxon>Bacillati</taxon>
        <taxon>Bacillota</taxon>
        <taxon>Bacilli</taxon>
        <taxon>Lactobacillales</taxon>
        <taxon>Streptococcaceae</taxon>
        <taxon>Pseudolactococcus</taxon>
    </lineage>
</organism>
<feature type="domain" description="SIS" evidence="5">
    <location>
        <begin position="105"/>
        <end position="242"/>
    </location>
</feature>
<dbReference type="Proteomes" id="UP000480303">
    <property type="component" value="Unassembled WGS sequence"/>
</dbReference>
<gene>
    <name evidence="6" type="ORF">Hs30E_11120</name>
</gene>
<dbReference type="SUPFAM" id="SSF53697">
    <property type="entry name" value="SIS domain"/>
    <property type="match status" value="1"/>
</dbReference>
<dbReference type="RefSeq" id="WP_172208702.1">
    <property type="nucleotide sequence ID" value="NZ_BLLI01000028.1"/>
</dbReference>
<dbReference type="PROSITE" id="PS51464">
    <property type="entry name" value="SIS"/>
    <property type="match status" value="1"/>
</dbReference>
<protein>
    <submittedName>
        <fullName evidence="6">RpiR family transcriptional regulator</fullName>
    </submittedName>
</protein>
<dbReference type="PANTHER" id="PTHR30514">
    <property type="entry name" value="GLUCOKINASE"/>
    <property type="match status" value="1"/>
</dbReference>
<comment type="caution">
    <text evidence="6">The sequence shown here is derived from an EMBL/GenBank/DDBJ whole genome shotgun (WGS) entry which is preliminary data.</text>
</comment>
<name>A0A6A0BDX4_9LACT</name>
<dbReference type="InterPro" id="IPR000281">
    <property type="entry name" value="HTH_RpiR"/>
</dbReference>
<sequence length="243" mass="27611">MFSVEKIKKLNETEFQVYHYINEHIETVKKMTIRELAQVTHVSTATIVRVCRHLGYDGFAELKFDIAKNERFETSLETYYANFFELDSFLKGLTGQVFQEKLERVCRLIEGCDYCVFLGIGTSGALAKYGYRYFTNVGIQSFVITDPYFPITSTGYKNACLIILSVSGETKEILEQICAIKKTGAKIVSITNDENSTIAKLADSNFSYYMVDEFASTRAIKLTTQLPVLALIEIFAHNIKVEK</sequence>
<dbReference type="Gene3D" id="1.10.10.10">
    <property type="entry name" value="Winged helix-like DNA-binding domain superfamily/Winged helix DNA-binding domain"/>
    <property type="match status" value="1"/>
</dbReference>
<dbReference type="AlphaFoldDB" id="A0A6A0BDX4"/>
<dbReference type="EMBL" id="BLLI01000028">
    <property type="protein sequence ID" value="GFH42561.1"/>
    <property type="molecule type" value="Genomic_DNA"/>
</dbReference>
<dbReference type="InterPro" id="IPR035472">
    <property type="entry name" value="RpiR-like_SIS"/>
</dbReference>
<keyword evidence="1" id="KW-0805">Transcription regulation</keyword>
<reference evidence="6 7" key="1">
    <citation type="submission" date="2020-02" db="EMBL/GenBank/DDBJ databases">
        <title>Draft genome sequence of Lactococcus sp. Hs30E4-3.</title>
        <authorList>
            <person name="Noda S."/>
            <person name="Yuki M."/>
            <person name="Ohkuma M."/>
        </authorList>
    </citation>
    <scope>NUCLEOTIDE SEQUENCE [LARGE SCALE GENOMIC DNA]</scope>
    <source>
        <strain evidence="6 7">Hs30E4-3</strain>
    </source>
</reference>
<dbReference type="Pfam" id="PF01380">
    <property type="entry name" value="SIS"/>
    <property type="match status" value="1"/>
</dbReference>
<evidence type="ECO:0000259" key="4">
    <source>
        <dbReference type="PROSITE" id="PS51071"/>
    </source>
</evidence>
<dbReference type="InterPro" id="IPR001347">
    <property type="entry name" value="SIS_dom"/>
</dbReference>
<dbReference type="SUPFAM" id="SSF46689">
    <property type="entry name" value="Homeodomain-like"/>
    <property type="match status" value="1"/>
</dbReference>
<dbReference type="CDD" id="cd05013">
    <property type="entry name" value="SIS_RpiR"/>
    <property type="match status" value="1"/>
</dbReference>
<evidence type="ECO:0000313" key="6">
    <source>
        <dbReference type="EMBL" id="GFH42561.1"/>
    </source>
</evidence>